<dbReference type="AlphaFoldDB" id="A0A7X0JRP3"/>
<dbReference type="SUPFAM" id="SSF46689">
    <property type="entry name" value="Homeodomain-like"/>
    <property type="match status" value="1"/>
</dbReference>
<dbReference type="InParanoid" id="A0A7X0JRP3"/>
<dbReference type="GO" id="GO:0005829">
    <property type="term" value="C:cytosol"/>
    <property type="evidence" value="ECO:0007669"/>
    <property type="project" value="TreeGrafter"/>
</dbReference>
<dbReference type="InterPro" id="IPR018060">
    <property type="entry name" value="HTH_AraC"/>
</dbReference>
<evidence type="ECO:0000256" key="1">
    <source>
        <dbReference type="ARBA" id="ARBA00023015"/>
    </source>
</evidence>
<dbReference type="PANTHER" id="PTHR47894:SF1">
    <property type="entry name" value="HTH-TYPE TRANSCRIPTIONAL REGULATOR VQSM"/>
    <property type="match status" value="1"/>
</dbReference>
<evidence type="ECO:0000256" key="3">
    <source>
        <dbReference type="ARBA" id="ARBA00023163"/>
    </source>
</evidence>
<dbReference type="PROSITE" id="PS01124">
    <property type="entry name" value="HTH_ARAC_FAMILY_2"/>
    <property type="match status" value="1"/>
</dbReference>
<gene>
    <name evidence="5" type="ORF">HNR48_001220</name>
</gene>
<dbReference type="FunCoup" id="A0A7X0JRP3">
    <property type="interactions" value="43"/>
</dbReference>
<dbReference type="RefSeq" id="WP_166849846.1">
    <property type="nucleotide sequence ID" value="NZ_JAAONY010000001.1"/>
</dbReference>
<sequence length="335" mass="38609">MLTIDIHFIRAPLRQAAELGIDTAELLNELDISADIFAQDSAVVHAEQYVRLVQKLRELSGDEYWGLTGQRCKLGYFALMARYLLQFDSLKGMLNECCRFQNTTRVEWQFSLVHEAGRVGFLLKRAQGYEKVSAFLMEFITVCIHRMMCWLTDTRIPILENHFAYPAPDNQRAYELLFPEHRVFESEYNGFYIDAQYLSLPRVRDWTETRTFLQDAPAGLMVIPGSDNSYTAQIKAILLQTVGKEGPVPDFERVAEKLNVSTATLRRKLRSENTSYQQLKDTMRRDIAIDKLVRESTAISEIGLQLGFVESSSFTRAFKQWTGVSPQEYRRDSEV</sequence>
<evidence type="ECO:0000313" key="5">
    <source>
        <dbReference type="EMBL" id="MBB6520942.1"/>
    </source>
</evidence>
<dbReference type="InterPro" id="IPR020449">
    <property type="entry name" value="Tscrpt_reg_AraC-type_HTH"/>
</dbReference>
<protein>
    <submittedName>
        <fullName evidence="5">AraC-like DNA-binding protein</fullName>
    </submittedName>
</protein>
<accession>A0A7X0JRP3</accession>
<dbReference type="Pfam" id="PF12625">
    <property type="entry name" value="Arabinose_bd"/>
    <property type="match status" value="1"/>
</dbReference>
<evidence type="ECO:0000259" key="4">
    <source>
        <dbReference type="PROSITE" id="PS01124"/>
    </source>
</evidence>
<name>A0A7X0JRP3_9GAMM</name>
<keyword evidence="2 5" id="KW-0238">DNA-binding</keyword>
<dbReference type="PRINTS" id="PR00032">
    <property type="entry name" value="HTHARAC"/>
</dbReference>
<keyword evidence="3" id="KW-0804">Transcription</keyword>
<dbReference type="Proteomes" id="UP000528457">
    <property type="component" value="Unassembled WGS sequence"/>
</dbReference>
<dbReference type="PANTHER" id="PTHR47894">
    <property type="entry name" value="HTH-TYPE TRANSCRIPTIONAL REGULATOR GADX"/>
    <property type="match status" value="1"/>
</dbReference>
<comment type="caution">
    <text evidence="5">The sequence shown here is derived from an EMBL/GenBank/DDBJ whole genome shotgun (WGS) entry which is preliminary data.</text>
</comment>
<keyword evidence="6" id="KW-1185">Reference proteome</keyword>
<reference evidence="5 6" key="1">
    <citation type="submission" date="2020-08" db="EMBL/GenBank/DDBJ databases">
        <title>Genomic Encyclopedia of Type Strains, Phase IV (KMG-IV): sequencing the most valuable type-strain genomes for metagenomic binning, comparative biology and taxonomic classification.</title>
        <authorList>
            <person name="Goeker M."/>
        </authorList>
    </citation>
    <scope>NUCLEOTIDE SEQUENCE [LARGE SCALE GENOMIC DNA]</scope>
    <source>
        <strain evidence="5 6">DSM 22368</strain>
    </source>
</reference>
<organism evidence="5 6">
    <name type="scientific">Pseudoteredinibacter isoporae</name>
    <dbReference type="NCBI Taxonomy" id="570281"/>
    <lineage>
        <taxon>Bacteria</taxon>
        <taxon>Pseudomonadati</taxon>
        <taxon>Pseudomonadota</taxon>
        <taxon>Gammaproteobacteria</taxon>
        <taxon>Cellvibrionales</taxon>
        <taxon>Cellvibrionaceae</taxon>
        <taxon>Pseudoteredinibacter</taxon>
    </lineage>
</organism>
<dbReference type="EMBL" id="JACHHT010000001">
    <property type="protein sequence ID" value="MBB6520942.1"/>
    <property type="molecule type" value="Genomic_DNA"/>
</dbReference>
<dbReference type="SMART" id="SM00342">
    <property type="entry name" value="HTH_ARAC"/>
    <property type="match status" value="1"/>
</dbReference>
<dbReference type="InterPro" id="IPR032687">
    <property type="entry name" value="AraC-type_N"/>
</dbReference>
<feature type="domain" description="HTH araC/xylS-type" evidence="4">
    <location>
        <begin position="232"/>
        <end position="332"/>
    </location>
</feature>
<dbReference type="GO" id="GO:0000976">
    <property type="term" value="F:transcription cis-regulatory region binding"/>
    <property type="evidence" value="ECO:0007669"/>
    <property type="project" value="TreeGrafter"/>
</dbReference>
<dbReference type="GO" id="GO:0003700">
    <property type="term" value="F:DNA-binding transcription factor activity"/>
    <property type="evidence" value="ECO:0007669"/>
    <property type="project" value="InterPro"/>
</dbReference>
<keyword evidence="1" id="KW-0805">Transcription regulation</keyword>
<dbReference type="InterPro" id="IPR009057">
    <property type="entry name" value="Homeodomain-like_sf"/>
</dbReference>
<dbReference type="Pfam" id="PF12833">
    <property type="entry name" value="HTH_18"/>
    <property type="match status" value="1"/>
</dbReference>
<proteinExistence type="predicted"/>
<dbReference type="Gene3D" id="1.10.10.60">
    <property type="entry name" value="Homeodomain-like"/>
    <property type="match status" value="1"/>
</dbReference>
<evidence type="ECO:0000313" key="6">
    <source>
        <dbReference type="Proteomes" id="UP000528457"/>
    </source>
</evidence>
<evidence type="ECO:0000256" key="2">
    <source>
        <dbReference type="ARBA" id="ARBA00023125"/>
    </source>
</evidence>